<dbReference type="Proteomes" id="UP000066737">
    <property type="component" value="Plasmid pSTJ001"/>
</dbReference>
<evidence type="ECO:0000313" key="2">
    <source>
        <dbReference type="EMBL" id="CQH64297.1"/>
    </source>
</evidence>
<protein>
    <submittedName>
        <fullName evidence="2">Uncharacterized protein</fullName>
    </submittedName>
</protein>
<feature type="transmembrane region" description="Helical" evidence="1">
    <location>
        <begin position="104"/>
        <end position="124"/>
    </location>
</feature>
<feature type="transmembrane region" description="Helical" evidence="1">
    <location>
        <begin position="21"/>
        <end position="38"/>
    </location>
</feature>
<sequence>MSESASSTGTQRLWEGLTENLLVSLTAVAFALAAFFLIPLGEAFEVRFLLAISFLTLVFVYDEYWPRTDSTAYAVLWTVGAGLLTAGIFIGVYELAFSLGAGELTRAVALLVTTVLQYGSAILYSRAQ</sequence>
<gene>
    <name evidence="2" type="ORF">HHUB_4351</name>
</gene>
<dbReference type="RefSeq" id="WP_059058796.1">
    <property type="nucleotide sequence ID" value="NZ_CEML01000003.1"/>
</dbReference>
<evidence type="ECO:0000313" key="3">
    <source>
        <dbReference type="Proteomes" id="UP000066737"/>
    </source>
</evidence>
<keyword evidence="3" id="KW-1185">Reference proteome</keyword>
<keyword evidence="1" id="KW-1133">Transmembrane helix</keyword>
<geneLocation type="plasmid" evidence="3">
    <name>pSTJ001</name>
</geneLocation>
<organism evidence="2 3">
    <name type="scientific">Halobacterium hubeiense</name>
    <dbReference type="NCBI Taxonomy" id="1407499"/>
    <lineage>
        <taxon>Archaea</taxon>
        <taxon>Methanobacteriati</taxon>
        <taxon>Methanobacteriota</taxon>
        <taxon>Stenosarchaea group</taxon>
        <taxon>Halobacteria</taxon>
        <taxon>Halobacteriales</taxon>
        <taxon>Halobacteriaceae</taxon>
        <taxon>Halobacterium</taxon>
    </lineage>
</organism>
<keyword evidence="1" id="KW-0472">Membrane</keyword>
<reference evidence="3" key="1">
    <citation type="journal article" date="2016" name="Environ. Microbiol.">
        <title>The complete genome of a viable archaeum isolated from 123-million-year-old rock salt.</title>
        <authorList>
            <person name="Jaakkola S.T."/>
            <person name="Pfeiffer F."/>
            <person name="Ravantti J.J."/>
            <person name="Guo Q."/>
            <person name="Liu Y."/>
            <person name="Chen X."/>
            <person name="Ma H."/>
            <person name="Yang C."/>
            <person name="Oksanen H.M."/>
            <person name="Bamford D.H."/>
        </authorList>
    </citation>
    <scope>NUCLEOTIDE SEQUENCE</scope>
    <source>
        <strain evidence="3">JI20-1</strain>
        <plasmid evidence="3">Plasmid pSTJ001</plasmid>
    </source>
</reference>
<dbReference type="KEGG" id="hhb:Hhub_4351"/>
<dbReference type="EMBL" id="LN831303">
    <property type="protein sequence ID" value="CQH64297.1"/>
    <property type="molecule type" value="Genomic_DNA"/>
</dbReference>
<dbReference type="GeneID" id="26660640"/>
<keyword evidence="1" id="KW-0812">Transmembrane</keyword>
<feature type="transmembrane region" description="Helical" evidence="1">
    <location>
        <begin position="73"/>
        <end position="92"/>
    </location>
</feature>
<evidence type="ECO:0000256" key="1">
    <source>
        <dbReference type="SAM" id="Phobius"/>
    </source>
</evidence>
<proteinExistence type="predicted"/>
<dbReference type="AlphaFoldDB" id="A0A0U5H7P1"/>
<accession>A0A0U5H7P1</accession>
<name>A0A0U5H7P1_9EURY</name>
<dbReference type="OrthoDB" id="202238at2157"/>
<feature type="transmembrane region" description="Helical" evidence="1">
    <location>
        <begin position="44"/>
        <end position="61"/>
    </location>
</feature>